<feature type="non-terminal residue" evidence="1">
    <location>
        <position position="1"/>
    </location>
</feature>
<dbReference type="EMBL" id="BKCJ011527098">
    <property type="protein sequence ID" value="GFD40058.1"/>
    <property type="molecule type" value="Genomic_DNA"/>
</dbReference>
<evidence type="ECO:0000313" key="1">
    <source>
        <dbReference type="EMBL" id="GFD40058.1"/>
    </source>
</evidence>
<gene>
    <name evidence="1" type="ORF">Tci_912027</name>
</gene>
<organism evidence="1">
    <name type="scientific">Tanacetum cinerariifolium</name>
    <name type="common">Dalmatian daisy</name>
    <name type="synonym">Chrysanthemum cinerariifolium</name>
    <dbReference type="NCBI Taxonomy" id="118510"/>
    <lineage>
        <taxon>Eukaryota</taxon>
        <taxon>Viridiplantae</taxon>
        <taxon>Streptophyta</taxon>
        <taxon>Embryophyta</taxon>
        <taxon>Tracheophyta</taxon>
        <taxon>Spermatophyta</taxon>
        <taxon>Magnoliopsida</taxon>
        <taxon>eudicotyledons</taxon>
        <taxon>Gunneridae</taxon>
        <taxon>Pentapetalae</taxon>
        <taxon>asterids</taxon>
        <taxon>campanulids</taxon>
        <taxon>Asterales</taxon>
        <taxon>Asteraceae</taxon>
        <taxon>Asteroideae</taxon>
        <taxon>Anthemideae</taxon>
        <taxon>Anthemidinae</taxon>
        <taxon>Tanacetum</taxon>
    </lineage>
</organism>
<accession>A0A699W2S7</accession>
<evidence type="ECO:0008006" key="2">
    <source>
        <dbReference type="Google" id="ProtNLM"/>
    </source>
</evidence>
<reference evidence="1" key="1">
    <citation type="journal article" date="2019" name="Sci. Rep.">
        <title>Draft genome of Tanacetum cinerariifolium, the natural source of mosquito coil.</title>
        <authorList>
            <person name="Yamashiro T."/>
            <person name="Shiraishi A."/>
            <person name="Satake H."/>
            <person name="Nakayama K."/>
        </authorList>
    </citation>
    <scope>NUCLEOTIDE SEQUENCE</scope>
</reference>
<dbReference type="AlphaFoldDB" id="A0A699W2S7"/>
<sequence length="111" mass="12248">NRDDDDMDYTIAITPVLSTEEPDNSLSMGDEYLDTIPATESDEYVEALPYDSKLVSLEVAEIVISEDEEIKDGNLHEKLLNVNLLIANIKALKDNPTPSSEFLTKSSSTSP</sequence>
<protein>
    <recommendedName>
        <fullName evidence="2">Reverse transcriptase domain-containing protein</fullName>
    </recommendedName>
</protein>
<feature type="non-terminal residue" evidence="1">
    <location>
        <position position="111"/>
    </location>
</feature>
<comment type="caution">
    <text evidence="1">The sequence shown here is derived from an EMBL/GenBank/DDBJ whole genome shotgun (WGS) entry which is preliminary data.</text>
</comment>
<name>A0A699W2S7_TANCI</name>
<proteinExistence type="predicted"/>